<dbReference type="PANTHER" id="PTHR30042">
    <property type="entry name" value="POTASSIUM-TRANSPORTING ATPASE C CHAIN"/>
    <property type="match status" value="1"/>
</dbReference>
<feature type="compositionally biased region" description="Basic and acidic residues" evidence="12">
    <location>
        <begin position="68"/>
        <end position="82"/>
    </location>
</feature>
<evidence type="ECO:0000256" key="5">
    <source>
        <dbReference type="ARBA" id="ARBA00022741"/>
    </source>
</evidence>
<dbReference type="Pfam" id="PF02669">
    <property type="entry name" value="KdpC"/>
    <property type="match status" value="1"/>
</dbReference>
<evidence type="ECO:0000256" key="1">
    <source>
        <dbReference type="ARBA" id="ARBA00022448"/>
    </source>
</evidence>
<dbReference type="GO" id="GO:0005886">
    <property type="term" value="C:plasma membrane"/>
    <property type="evidence" value="ECO:0007669"/>
    <property type="project" value="UniProtKB-SubCell"/>
</dbReference>
<keyword evidence="8 11" id="KW-1133">Transmembrane helix</keyword>
<dbReference type="GO" id="GO:0005524">
    <property type="term" value="F:ATP binding"/>
    <property type="evidence" value="ECO:0007669"/>
    <property type="project" value="UniProtKB-UniRule"/>
</dbReference>
<dbReference type="GO" id="GO:0008556">
    <property type="term" value="F:P-type potassium transmembrane transporter activity"/>
    <property type="evidence" value="ECO:0007669"/>
    <property type="project" value="InterPro"/>
</dbReference>
<evidence type="ECO:0000256" key="4">
    <source>
        <dbReference type="ARBA" id="ARBA00022692"/>
    </source>
</evidence>
<feature type="region of interest" description="Disordered" evidence="12">
    <location>
        <begin position="64"/>
        <end position="113"/>
    </location>
</feature>
<evidence type="ECO:0000256" key="8">
    <source>
        <dbReference type="ARBA" id="ARBA00022989"/>
    </source>
</evidence>
<evidence type="ECO:0000256" key="11">
    <source>
        <dbReference type="HAMAP-Rule" id="MF_00276"/>
    </source>
</evidence>
<keyword evidence="6 11" id="KW-0067">ATP-binding</keyword>
<sequence>MKSLTNLLRQTGAGLRVLLVMTVLLGVLYPLAVWGVTRLPGLRDNAEGSVVRVNETAMGSELIGVDPVDPRAKDNPTADRWFHTRPSATVTDQLGPDDVLPSGGSNKAGDNDDLRKAVEERRGAVAAREQVDPASVPADAVTASASGLDPHISRAYADLQARRVARENGIAEQRVRDLVAEHTRGRALGVLGEPGVNVTTLNLAVQREAKR</sequence>
<keyword evidence="2 11" id="KW-1003">Cell membrane</keyword>
<dbReference type="PIRSF" id="PIRSF001296">
    <property type="entry name" value="K_ATPase_KdpC"/>
    <property type="match status" value="1"/>
</dbReference>
<evidence type="ECO:0000256" key="6">
    <source>
        <dbReference type="ARBA" id="ARBA00022840"/>
    </source>
</evidence>
<protein>
    <recommendedName>
        <fullName evidence="11">Potassium-transporting ATPase KdpC subunit</fullName>
    </recommendedName>
    <alternativeName>
        <fullName evidence="11">ATP phosphohydrolase [potassium-transporting] C chain</fullName>
    </alternativeName>
    <alternativeName>
        <fullName evidence="11">Potassium-binding and translocating subunit C</fullName>
    </alternativeName>
    <alternativeName>
        <fullName evidence="11">Potassium-translocating ATPase C chain</fullName>
    </alternativeName>
</protein>
<gene>
    <name evidence="11" type="primary">kdpC</name>
    <name evidence="13" type="ORF">SAMN05444320_106281</name>
</gene>
<evidence type="ECO:0000313" key="14">
    <source>
        <dbReference type="Proteomes" id="UP000184501"/>
    </source>
</evidence>
<dbReference type="Proteomes" id="UP000184501">
    <property type="component" value="Unassembled WGS sequence"/>
</dbReference>
<evidence type="ECO:0000256" key="12">
    <source>
        <dbReference type="SAM" id="MobiDB-lite"/>
    </source>
</evidence>
<keyword evidence="9 11" id="KW-0406">Ion transport</keyword>
<name>A0A1M5GV20_STRHI</name>
<keyword evidence="10 11" id="KW-0472">Membrane</keyword>
<dbReference type="OrthoDB" id="9788285at2"/>
<feature type="transmembrane region" description="Helical" evidence="11">
    <location>
        <begin position="12"/>
        <end position="36"/>
    </location>
</feature>
<comment type="subcellular location">
    <subcellularLocation>
        <location evidence="11">Cell membrane</location>
        <topology evidence="11">Single-pass membrane protein</topology>
    </subcellularLocation>
</comment>
<keyword evidence="7 11" id="KW-0630">Potassium</keyword>
<dbReference type="InterPro" id="IPR003820">
    <property type="entry name" value="KdpC"/>
</dbReference>
<accession>A0A1M5GV20</accession>
<reference evidence="13 14" key="1">
    <citation type="submission" date="2016-11" db="EMBL/GenBank/DDBJ databases">
        <authorList>
            <person name="Jaros S."/>
            <person name="Januszkiewicz K."/>
            <person name="Wedrychowicz H."/>
        </authorList>
    </citation>
    <scope>NUCLEOTIDE SEQUENCE [LARGE SCALE GENOMIC DNA]</scope>
    <source>
        <strain evidence="13 14">DSM 44523</strain>
    </source>
</reference>
<dbReference type="STRING" id="2017.SAMN05444320_106281"/>
<evidence type="ECO:0000256" key="3">
    <source>
        <dbReference type="ARBA" id="ARBA00022538"/>
    </source>
</evidence>
<keyword evidence="5 11" id="KW-0547">Nucleotide-binding</keyword>
<comment type="similarity">
    <text evidence="11">Belongs to the KdpC family.</text>
</comment>
<keyword evidence="4 11" id="KW-0812">Transmembrane</keyword>
<organism evidence="13 14">
    <name type="scientific">Streptoalloteichus hindustanus</name>
    <dbReference type="NCBI Taxonomy" id="2017"/>
    <lineage>
        <taxon>Bacteria</taxon>
        <taxon>Bacillati</taxon>
        <taxon>Actinomycetota</taxon>
        <taxon>Actinomycetes</taxon>
        <taxon>Pseudonocardiales</taxon>
        <taxon>Pseudonocardiaceae</taxon>
        <taxon>Streptoalloteichus</taxon>
    </lineage>
</organism>
<evidence type="ECO:0000256" key="7">
    <source>
        <dbReference type="ARBA" id="ARBA00022958"/>
    </source>
</evidence>
<dbReference type="EMBL" id="FQVN01000006">
    <property type="protein sequence ID" value="SHG07571.1"/>
    <property type="molecule type" value="Genomic_DNA"/>
</dbReference>
<dbReference type="AlphaFoldDB" id="A0A1M5GV20"/>
<evidence type="ECO:0000256" key="10">
    <source>
        <dbReference type="ARBA" id="ARBA00023136"/>
    </source>
</evidence>
<comment type="subunit">
    <text evidence="11">The system is composed of three essential subunits: KdpA, KdpB and KdpC.</text>
</comment>
<evidence type="ECO:0000256" key="2">
    <source>
        <dbReference type="ARBA" id="ARBA00022475"/>
    </source>
</evidence>
<evidence type="ECO:0000256" key="9">
    <source>
        <dbReference type="ARBA" id="ARBA00023065"/>
    </source>
</evidence>
<keyword evidence="14" id="KW-1185">Reference proteome</keyword>
<dbReference type="RefSeq" id="WP_073485492.1">
    <property type="nucleotide sequence ID" value="NZ_FQVN01000006.1"/>
</dbReference>
<evidence type="ECO:0000313" key="13">
    <source>
        <dbReference type="EMBL" id="SHG07571.1"/>
    </source>
</evidence>
<keyword evidence="1 11" id="KW-0813">Transport</keyword>
<dbReference type="PANTHER" id="PTHR30042:SF2">
    <property type="entry name" value="POTASSIUM-TRANSPORTING ATPASE KDPC SUBUNIT"/>
    <property type="match status" value="1"/>
</dbReference>
<comment type="function">
    <text evidence="11">Part of the high-affinity ATP-driven potassium transport (or Kdp) system, which catalyzes the hydrolysis of ATP coupled with the electrogenic transport of potassium into the cytoplasm. This subunit acts as a catalytic chaperone that increases the ATP-binding affinity of the ATP-hydrolyzing subunit KdpB by the formation of a transient KdpB/KdpC/ATP ternary complex.</text>
</comment>
<keyword evidence="3 11" id="KW-0633">Potassium transport</keyword>
<proteinExistence type="inferred from homology"/>
<dbReference type="HAMAP" id="MF_00276">
    <property type="entry name" value="KdpC"/>
    <property type="match status" value="1"/>
</dbReference>